<comment type="function">
    <text evidence="11">Involved in the export of calmodulin-sensitive adenylate cyclase-hemolysin (cyclolysin).</text>
</comment>
<dbReference type="InterPro" id="IPR036640">
    <property type="entry name" value="ABC1_TM_sf"/>
</dbReference>
<feature type="transmembrane region" description="Helical" evidence="14">
    <location>
        <begin position="301"/>
        <end position="320"/>
    </location>
</feature>
<evidence type="ECO:0000256" key="6">
    <source>
        <dbReference type="ARBA" id="ARBA00022741"/>
    </source>
</evidence>
<sequence length="714" mass="77995">MSSWHVGDNQSHFDPLLDCLVELTKLHGNPLSREALSAGLPLVNNRLTPGLLARAAGRGGLSARVIRRPLKDIANTLLPAILLLDGRQACLLHEVTADGHAKVSYPEVPGGMETLSLDMLSTRYTGQVAFVRPKFRFDHRAPELGHVRARHWFWGAMLEARHLYRDALLSSVLVNVFALAFPLFSMTVYDRVVPNHALETLWVLAIGALLVLVFDFAMRVLRGYVLDVASKRIDVQLSSLIMERVLGIRMENRPPSVGSFVANLRSFESVRDFIASASMATLVDLPFVLLFLLVLVWINPWLLLPVTVGIVIVVGFGFVAQAKMEALTETTQRATAQRNATLVESLVGIETLKAMGGESDVQRRWERATVFLSQVNGKLKLMSNTTIYFASFIQQLVSVAVIIAGVYLMTDGQLSMGGLIAAGMISGRAMAPLGQVAGLLMQYHGARTSLGSIENYMKMPVERPADANFLHHSHFKGDIEFRDVTFAYPGRDNPVLKKVSFRIRAGERVAIIGRLGSGKTTIERLLLGLYQPTEGSVTVDGIDVRQIDPAELRRAIGYVPQDVVLFFGTLRENIAVGAPFADDNNILVAADVAGVSEFAYLHPSGFDMVIGERGESLSGGQRQAVAVARALLSDPPMLILDEPTNGMDHTSEERLKARLKQVLASGKTMLLVTHRTALLELVDRLIVIDGGQVVADGPKAQVVEALQQGRIGRA</sequence>
<evidence type="ECO:0000256" key="14">
    <source>
        <dbReference type="SAM" id="Phobius"/>
    </source>
</evidence>
<dbReference type="PANTHER" id="PTHR43394">
    <property type="entry name" value="ATP-DEPENDENT PERMEASE MDL1, MITOCHONDRIAL"/>
    <property type="match status" value="1"/>
</dbReference>
<dbReference type="GO" id="GO:0008233">
    <property type="term" value="F:peptidase activity"/>
    <property type="evidence" value="ECO:0007669"/>
    <property type="project" value="InterPro"/>
</dbReference>
<reference evidence="18 19" key="1">
    <citation type="submission" date="2020-04" db="EMBL/GenBank/DDBJ databases">
        <title>Draft genome of Leeia sp. IMCC25680.</title>
        <authorList>
            <person name="Song J."/>
            <person name="Cho J.-C."/>
        </authorList>
    </citation>
    <scope>NUCLEOTIDE SEQUENCE [LARGE SCALE GENOMIC DNA]</scope>
    <source>
        <strain evidence="18 19">IMCC25680</strain>
    </source>
</reference>
<feature type="transmembrane region" description="Helical" evidence="14">
    <location>
        <begin position="167"/>
        <end position="189"/>
    </location>
</feature>
<dbReference type="GO" id="GO:0005886">
    <property type="term" value="C:plasma membrane"/>
    <property type="evidence" value="ECO:0007669"/>
    <property type="project" value="UniProtKB-SubCell"/>
</dbReference>
<dbReference type="CDD" id="cd03245">
    <property type="entry name" value="ABCC_bacteriocin_exporters"/>
    <property type="match status" value="1"/>
</dbReference>
<keyword evidence="4 14" id="KW-0812">Transmembrane</keyword>
<dbReference type="Pfam" id="PF00664">
    <property type="entry name" value="ABC_membrane"/>
    <property type="match status" value="1"/>
</dbReference>
<dbReference type="SMART" id="SM00382">
    <property type="entry name" value="AAA"/>
    <property type="match status" value="1"/>
</dbReference>
<keyword evidence="9 14" id="KW-1133">Transmembrane helix</keyword>
<dbReference type="SUPFAM" id="SSF90123">
    <property type="entry name" value="ABC transporter transmembrane region"/>
    <property type="match status" value="1"/>
</dbReference>
<evidence type="ECO:0000259" key="16">
    <source>
        <dbReference type="PROSITE" id="PS50929"/>
    </source>
</evidence>
<keyword evidence="10 14" id="KW-0472">Membrane</keyword>
<evidence type="ECO:0000256" key="1">
    <source>
        <dbReference type="ARBA" id="ARBA00004651"/>
    </source>
</evidence>
<dbReference type="PROSITE" id="PS50990">
    <property type="entry name" value="PEPTIDASE_C39"/>
    <property type="match status" value="1"/>
</dbReference>
<feature type="domain" description="ABC transmembrane type-1" evidence="16">
    <location>
        <begin position="167"/>
        <end position="445"/>
    </location>
</feature>
<evidence type="ECO:0000256" key="13">
    <source>
        <dbReference type="ARBA" id="ARBA00072252"/>
    </source>
</evidence>
<evidence type="ECO:0000256" key="3">
    <source>
        <dbReference type="ARBA" id="ARBA00022475"/>
    </source>
</evidence>
<dbReference type="InterPro" id="IPR017871">
    <property type="entry name" value="ABC_transporter-like_CS"/>
</dbReference>
<dbReference type="GO" id="GO:0015421">
    <property type="term" value="F:ABC-type oligopeptide transporter activity"/>
    <property type="evidence" value="ECO:0007669"/>
    <property type="project" value="TreeGrafter"/>
</dbReference>
<evidence type="ECO:0000256" key="7">
    <source>
        <dbReference type="ARBA" id="ARBA00022801"/>
    </source>
</evidence>
<dbReference type="InterPro" id="IPR039421">
    <property type="entry name" value="Type_1_exporter"/>
</dbReference>
<dbReference type="GO" id="GO:0016887">
    <property type="term" value="F:ATP hydrolysis activity"/>
    <property type="evidence" value="ECO:0007669"/>
    <property type="project" value="InterPro"/>
</dbReference>
<comment type="similarity">
    <text evidence="12">Belongs to the ABC transporter superfamily. Cyclolysin exporter (TC 3.A.1.109.2) family.</text>
</comment>
<dbReference type="InterPro" id="IPR017750">
    <property type="entry name" value="ATPase_T1SS"/>
</dbReference>
<evidence type="ECO:0000259" key="15">
    <source>
        <dbReference type="PROSITE" id="PS50893"/>
    </source>
</evidence>
<evidence type="ECO:0000256" key="8">
    <source>
        <dbReference type="ARBA" id="ARBA00022840"/>
    </source>
</evidence>
<dbReference type="PANTHER" id="PTHR43394:SF1">
    <property type="entry name" value="ATP-BINDING CASSETTE SUB-FAMILY B MEMBER 10, MITOCHONDRIAL"/>
    <property type="match status" value="1"/>
</dbReference>
<feature type="domain" description="ABC transporter" evidence="15">
    <location>
        <begin position="479"/>
        <end position="714"/>
    </location>
</feature>
<evidence type="ECO:0000259" key="17">
    <source>
        <dbReference type="PROSITE" id="PS50990"/>
    </source>
</evidence>
<dbReference type="NCBIfam" id="TIGR03375">
    <property type="entry name" value="type_I_sec_LssB"/>
    <property type="match status" value="1"/>
</dbReference>
<feature type="transmembrane region" description="Helical" evidence="14">
    <location>
        <begin position="273"/>
        <end position="295"/>
    </location>
</feature>
<evidence type="ECO:0000256" key="2">
    <source>
        <dbReference type="ARBA" id="ARBA00022448"/>
    </source>
</evidence>
<evidence type="ECO:0000256" key="9">
    <source>
        <dbReference type="ARBA" id="ARBA00022989"/>
    </source>
</evidence>
<feature type="domain" description="Peptidase C39" evidence="17">
    <location>
        <begin position="9"/>
        <end position="131"/>
    </location>
</feature>
<protein>
    <recommendedName>
        <fullName evidence="13">Cyclolysin secretion/processing ATP-binding protein CyaB</fullName>
    </recommendedName>
</protein>
<dbReference type="PROSITE" id="PS00211">
    <property type="entry name" value="ABC_TRANSPORTER_1"/>
    <property type="match status" value="1"/>
</dbReference>
<dbReference type="GO" id="GO:0006508">
    <property type="term" value="P:proteolysis"/>
    <property type="evidence" value="ECO:0007669"/>
    <property type="project" value="InterPro"/>
</dbReference>
<feature type="transmembrane region" description="Helical" evidence="14">
    <location>
        <begin position="201"/>
        <end position="221"/>
    </location>
</feature>
<keyword evidence="7" id="KW-0378">Hydrolase</keyword>
<dbReference type="InterPro" id="IPR003439">
    <property type="entry name" value="ABC_transporter-like_ATP-bd"/>
</dbReference>
<evidence type="ECO:0000256" key="10">
    <source>
        <dbReference type="ARBA" id="ARBA00023136"/>
    </source>
</evidence>
<dbReference type="Gene3D" id="1.20.1560.10">
    <property type="entry name" value="ABC transporter type 1, transmembrane domain"/>
    <property type="match status" value="1"/>
</dbReference>
<organism evidence="18 19">
    <name type="scientific">Leeia aquatica</name>
    <dbReference type="NCBI Taxonomy" id="2725557"/>
    <lineage>
        <taxon>Bacteria</taxon>
        <taxon>Pseudomonadati</taxon>
        <taxon>Pseudomonadota</taxon>
        <taxon>Betaproteobacteria</taxon>
        <taxon>Neisseriales</taxon>
        <taxon>Leeiaceae</taxon>
        <taxon>Leeia</taxon>
    </lineage>
</organism>
<dbReference type="SUPFAM" id="SSF52540">
    <property type="entry name" value="P-loop containing nucleoside triphosphate hydrolases"/>
    <property type="match status" value="1"/>
</dbReference>
<dbReference type="GO" id="GO:0005524">
    <property type="term" value="F:ATP binding"/>
    <property type="evidence" value="ECO:0007669"/>
    <property type="project" value="UniProtKB-KW"/>
</dbReference>
<dbReference type="CDD" id="cd18587">
    <property type="entry name" value="ABC_6TM_LapB_like"/>
    <property type="match status" value="1"/>
</dbReference>
<dbReference type="CDD" id="cd02421">
    <property type="entry name" value="Peptidase_C39_likeD"/>
    <property type="match status" value="1"/>
</dbReference>
<keyword evidence="2" id="KW-0813">Transport</keyword>
<dbReference type="RefSeq" id="WP_168877027.1">
    <property type="nucleotide sequence ID" value="NZ_JABAIM010000002.1"/>
</dbReference>
<dbReference type="InterPro" id="IPR005074">
    <property type="entry name" value="Peptidase_C39"/>
</dbReference>
<keyword evidence="8" id="KW-0067">ATP-binding</keyword>
<evidence type="ECO:0000256" key="5">
    <source>
        <dbReference type="ARBA" id="ARBA00022735"/>
    </source>
</evidence>
<feature type="transmembrane region" description="Helical" evidence="14">
    <location>
        <begin position="387"/>
        <end position="410"/>
    </location>
</feature>
<dbReference type="InterPro" id="IPR027417">
    <property type="entry name" value="P-loop_NTPase"/>
</dbReference>
<dbReference type="Gene3D" id="3.90.70.10">
    <property type="entry name" value="Cysteine proteinases"/>
    <property type="match status" value="1"/>
</dbReference>
<gene>
    <name evidence="18" type="ORF">HF682_09305</name>
</gene>
<name>A0A847S651_9NEIS</name>
<dbReference type="Gene3D" id="3.40.50.300">
    <property type="entry name" value="P-loop containing nucleotide triphosphate hydrolases"/>
    <property type="match status" value="1"/>
</dbReference>
<dbReference type="PROSITE" id="PS50893">
    <property type="entry name" value="ABC_TRANSPORTER_2"/>
    <property type="match status" value="1"/>
</dbReference>
<proteinExistence type="inferred from homology"/>
<dbReference type="PROSITE" id="PS50929">
    <property type="entry name" value="ABC_TM1F"/>
    <property type="match status" value="1"/>
</dbReference>
<dbReference type="InterPro" id="IPR003593">
    <property type="entry name" value="AAA+_ATPase"/>
</dbReference>
<keyword evidence="19" id="KW-1185">Reference proteome</keyword>
<keyword evidence="5" id="KW-0354">Hemolysis</keyword>
<dbReference type="EMBL" id="JABAIM010000002">
    <property type="protein sequence ID" value="NLR75354.1"/>
    <property type="molecule type" value="Genomic_DNA"/>
</dbReference>
<dbReference type="AlphaFoldDB" id="A0A847S651"/>
<dbReference type="FunFam" id="3.40.50.300:FF:000299">
    <property type="entry name" value="ABC transporter ATP-binding protein/permease"/>
    <property type="match status" value="1"/>
</dbReference>
<evidence type="ECO:0000313" key="19">
    <source>
        <dbReference type="Proteomes" id="UP000587991"/>
    </source>
</evidence>
<evidence type="ECO:0000256" key="4">
    <source>
        <dbReference type="ARBA" id="ARBA00022692"/>
    </source>
</evidence>
<evidence type="ECO:0000256" key="11">
    <source>
        <dbReference type="ARBA" id="ARBA00055355"/>
    </source>
</evidence>
<dbReference type="GO" id="GO:0031640">
    <property type="term" value="P:killing of cells of another organism"/>
    <property type="evidence" value="ECO:0007669"/>
    <property type="project" value="UniProtKB-KW"/>
</dbReference>
<evidence type="ECO:0000256" key="12">
    <source>
        <dbReference type="ARBA" id="ARBA00061173"/>
    </source>
</evidence>
<comment type="subcellular location">
    <subcellularLocation>
        <location evidence="1">Cell membrane</location>
        <topology evidence="1">Multi-pass membrane protein</topology>
    </subcellularLocation>
</comment>
<dbReference type="Pfam" id="PF00005">
    <property type="entry name" value="ABC_tran"/>
    <property type="match status" value="1"/>
</dbReference>
<evidence type="ECO:0000313" key="18">
    <source>
        <dbReference type="EMBL" id="NLR75354.1"/>
    </source>
</evidence>
<dbReference type="Proteomes" id="UP000587991">
    <property type="component" value="Unassembled WGS sequence"/>
</dbReference>
<dbReference type="InterPro" id="IPR011527">
    <property type="entry name" value="ABC1_TM_dom"/>
</dbReference>
<comment type="caution">
    <text evidence="18">The sequence shown here is derived from an EMBL/GenBank/DDBJ whole genome shotgun (WGS) entry which is preliminary data.</text>
</comment>
<keyword evidence="3" id="KW-1003">Cell membrane</keyword>
<keyword evidence="5" id="KW-0204">Cytolysis</keyword>
<keyword evidence="6" id="KW-0547">Nucleotide-binding</keyword>
<accession>A0A847S651</accession>